<sequence>MSSSKQSRPKTPSSRPESLSISSSPAHRISPSSSLASISLPTPTGTPVTSALSPTGGHLPTRQKTRARDLLRKHYGVGLTVPVASGRPNDPMDIDSPAFDARAYYEQLVATSSLITLLKRENELVSEIRQLEGERQSLVYNHHHELIAASDTIRAMKSRAEGLDVDLEKLKVAFSEISRLGAEVTVENRTAGKVDEGHSATDSS</sequence>
<dbReference type="GO" id="GO:0048193">
    <property type="term" value="P:Golgi vesicle transport"/>
    <property type="evidence" value="ECO:0007669"/>
    <property type="project" value="TreeGrafter"/>
</dbReference>
<dbReference type="InParanoid" id="A0A067N5G4"/>
<dbReference type="GO" id="GO:0006869">
    <property type="term" value="P:lipid transport"/>
    <property type="evidence" value="ECO:0007669"/>
    <property type="project" value="UniProtKB-UniRule"/>
</dbReference>
<dbReference type="GO" id="GO:0007030">
    <property type="term" value="P:Golgi organization"/>
    <property type="evidence" value="ECO:0007669"/>
    <property type="project" value="UniProtKB-UniRule"/>
</dbReference>
<dbReference type="GO" id="GO:0032456">
    <property type="term" value="P:endocytic recycling"/>
    <property type="evidence" value="ECO:0007669"/>
    <property type="project" value="TreeGrafter"/>
</dbReference>
<dbReference type="GO" id="GO:0005829">
    <property type="term" value="C:cytosol"/>
    <property type="evidence" value="ECO:0007669"/>
    <property type="project" value="GOC"/>
</dbReference>
<keyword evidence="5" id="KW-1185">Reference proteome</keyword>
<dbReference type="GO" id="GO:1990745">
    <property type="term" value="C:EARP complex"/>
    <property type="evidence" value="ECO:0007669"/>
    <property type="project" value="TreeGrafter"/>
</dbReference>
<evidence type="ECO:0000313" key="4">
    <source>
        <dbReference type="EMBL" id="KDQ19332.1"/>
    </source>
</evidence>
<protein>
    <recommendedName>
        <fullName evidence="2">Vacuolar protein sorting-associated protein 51 homolog</fullName>
    </recommendedName>
</protein>
<dbReference type="AlphaFoldDB" id="A0A067N5G4"/>
<comment type="subcellular location">
    <subcellularLocation>
        <location evidence="2">Golgi apparatus</location>
        <location evidence="2">trans-Golgi network</location>
    </subcellularLocation>
</comment>
<evidence type="ECO:0000256" key="1">
    <source>
        <dbReference type="ARBA" id="ARBA00006080"/>
    </source>
</evidence>
<accession>A0A067N5G4</accession>
<dbReference type="STRING" id="930990.A0A067N5G4"/>
<evidence type="ECO:0000256" key="2">
    <source>
        <dbReference type="RuleBase" id="RU368010"/>
    </source>
</evidence>
<dbReference type="GO" id="GO:0016020">
    <property type="term" value="C:membrane"/>
    <property type="evidence" value="ECO:0007669"/>
    <property type="project" value="TreeGrafter"/>
</dbReference>
<feature type="compositionally biased region" description="Polar residues" evidence="3">
    <location>
        <begin position="1"/>
        <end position="11"/>
    </location>
</feature>
<keyword evidence="2" id="KW-0445">Lipid transport</keyword>
<evidence type="ECO:0000256" key="3">
    <source>
        <dbReference type="SAM" id="MobiDB-lite"/>
    </source>
</evidence>
<reference evidence="5" key="1">
    <citation type="journal article" date="2014" name="Proc. Natl. Acad. Sci. U.S.A.">
        <title>Extensive sampling of basidiomycete genomes demonstrates inadequacy of the white-rot/brown-rot paradigm for wood decay fungi.</title>
        <authorList>
            <person name="Riley R."/>
            <person name="Salamov A.A."/>
            <person name="Brown D.W."/>
            <person name="Nagy L.G."/>
            <person name="Floudas D."/>
            <person name="Held B.W."/>
            <person name="Levasseur A."/>
            <person name="Lombard V."/>
            <person name="Morin E."/>
            <person name="Otillar R."/>
            <person name="Lindquist E.A."/>
            <person name="Sun H."/>
            <person name="LaButti K.M."/>
            <person name="Schmutz J."/>
            <person name="Jabbour D."/>
            <person name="Luo H."/>
            <person name="Baker S.E."/>
            <person name="Pisabarro A.G."/>
            <person name="Walton J.D."/>
            <person name="Blanchette R.A."/>
            <person name="Henrissat B."/>
            <person name="Martin F."/>
            <person name="Cullen D."/>
            <person name="Hibbett D.S."/>
            <person name="Grigoriev I.V."/>
        </authorList>
    </citation>
    <scope>NUCLEOTIDE SEQUENCE [LARGE SCALE GENOMIC DNA]</scope>
    <source>
        <strain evidence="5">FD-172 SS1</strain>
    </source>
</reference>
<comment type="subunit">
    <text evidence="2">Component of the Golgi-associated retrograde protein (GARP) complex.</text>
</comment>
<feature type="region of interest" description="Disordered" evidence="3">
    <location>
        <begin position="1"/>
        <end position="64"/>
    </location>
</feature>
<gene>
    <name evidence="4" type="ORF">BOTBODRAFT_102349</name>
</gene>
<dbReference type="PANTHER" id="PTHR15954">
    <property type="entry name" value="VACUOLAR PROTEIN SORTING-ASSOCIATED PROTEIN 51 HOMOLOG"/>
    <property type="match status" value="1"/>
</dbReference>
<comment type="function">
    <text evidence="2">Acts as component of the GARP complex that is involved in retrograde transport from early and late endosomes to the trans-Golgi network (TGN).</text>
</comment>
<keyword evidence="2" id="KW-0813">Transport</keyword>
<feature type="compositionally biased region" description="Low complexity" evidence="3">
    <location>
        <begin position="12"/>
        <end position="41"/>
    </location>
</feature>
<proteinExistence type="inferred from homology"/>
<dbReference type="PANTHER" id="PTHR15954:SF4">
    <property type="entry name" value="VACUOLAR PROTEIN SORTING-ASSOCIATED PROTEIN 51 HOMOLOG"/>
    <property type="match status" value="1"/>
</dbReference>
<dbReference type="GO" id="GO:0015031">
    <property type="term" value="P:protein transport"/>
    <property type="evidence" value="ECO:0007669"/>
    <property type="project" value="UniProtKB-UniRule"/>
</dbReference>
<dbReference type="GO" id="GO:0042147">
    <property type="term" value="P:retrograde transport, endosome to Golgi"/>
    <property type="evidence" value="ECO:0007669"/>
    <property type="project" value="UniProtKB-UniRule"/>
</dbReference>
<dbReference type="OrthoDB" id="203678at2759"/>
<evidence type="ECO:0000313" key="5">
    <source>
        <dbReference type="Proteomes" id="UP000027195"/>
    </source>
</evidence>
<name>A0A067N5G4_BOTB1</name>
<dbReference type="EMBL" id="KL198019">
    <property type="protein sequence ID" value="KDQ19332.1"/>
    <property type="molecule type" value="Genomic_DNA"/>
</dbReference>
<dbReference type="InterPro" id="IPR014812">
    <property type="entry name" value="Vps51"/>
</dbReference>
<dbReference type="HOGENOM" id="CLU_096163_0_0_1"/>
<dbReference type="GO" id="GO:0000938">
    <property type="term" value="C:GARP complex"/>
    <property type="evidence" value="ECO:0007669"/>
    <property type="project" value="UniProtKB-UniRule"/>
</dbReference>
<feature type="compositionally biased region" description="Polar residues" evidence="3">
    <location>
        <begin position="42"/>
        <end position="53"/>
    </location>
</feature>
<keyword evidence="2" id="KW-0653">Protein transport</keyword>
<comment type="similarity">
    <text evidence="1 2">Belongs to the VPS51 family.</text>
</comment>
<organism evidence="4 5">
    <name type="scientific">Botryobasidium botryosum (strain FD-172 SS1)</name>
    <dbReference type="NCBI Taxonomy" id="930990"/>
    <lineage>
        <taxon>Eukaryota</taxon>
        <taxon>Fungi</taxon>
        <taxon>Dikarya</taxon>
        <taxon>Basidiomycota</taxon>
        <taxon>Agaricomycotina</taxon>
        <taxon>Agaricomycetes</taxon>
        <taxon>Cantharellales</taxon>
        <taxon>Botryobasidiaceae</taxon>
        <taxon>Botryobasidium</taxon>
    </lineage>
</organism>
<dbReference type="Proteomes" id="UP000027195">
    <property type="component" value="Unassembled WGS sequence"/>
</dbReference>
<keyword evidence="2" id="KW-0333">Golgi apparatus</keyword>
<dbReference type="Pfam" id="PF08700">
    <property type="entry name" value="VPS51_Exo84_N"/>
    <property type="match status" value="1"/>
</dbReference>